<dbReference type="Proteomes" id="UP001212841">
    <property type="component" value="Unassembled WGS sequence"/>
</dbReference>
<dbReference type="PANTHER" id="PTHR24346:SF72">
    <property type="entry name" value="CAMK PROTEIN KINASE"/>
    <property type="match status" value="1"/>
</dbReference>
<evidence type="ECO:0000259" key="5">
    <source>
        <dbReference type="PROSITE" id="PS50011"/>
    </source>
</evidence>
<feature type="non-terminal residue" evidence="6">
    <location>
        <position position="1"/>
    </location>
</feature>
<dbReference type="PROSITE" id="PS50011">
    <property type="entry name" value="PROTEIN_KINASE_DOM"/>
    <property type="match status" value="1"/>
</dbReference>
<dbReference type="SUPFAM" id="SSF56112">
    <property type="entry name" value="Protein kinase-like (PK-like)"/>
    <property type="match status" value="1"/>
</dbReference>
<feature type="domain" description="Protein kinase" evidence="5">
    <location>
        <begin position="59"/>
        <end position="163"/>
    </location>
</feature>
<dbReference type="GO" id="GO:0005829">
    <property type="term" value="C:cytosol"/>
    <property type="evidence" value="ECO:0007669"/>
    <property type="project" value="TreeGrafter"/>
</dbReference>
<dbReference type="EMBL" id="JADGJD010000261">
    <property type="protein sequence ID" value="KAJ3052821.1"/>
    <property type="molecule type" value="Genomic_DNA"/>
</dbReference>
<dbReference type="Gene3D" id="3.30.200.20">
    <property type="entry name" value="Phosphorylase Kinase, domain 1"/>
    <property type="match status" value="1"/>
</dbReference>
<name>A0AAD5SGL9_9FUNG</name>
<keyword evidence="2 3" id="KW-0067">ATP-binding</keyword>
<dbReference type="GO" id="GO:0005634">
    <property type="term" value="C:nucleus"/>
    <property type="evidence" value="ECO:0007669"/>
    <property type="project" value="TreeGrafter"/>
</dbReference>
<dbReference type="PANTHER" id="PTHR24346">
    <property type="entry name" value="MAP/MICROTUBULE AFFINITY-REGULATING KINASE"/>
    <property type="match status" value="1"/>
</dbReference>
<dbReference type="AlphaFoldDB" id="A0AAD5SGL9"/>
<feature type="region of interest" description="Disordered" evidence="4">
    <location>
        <begin position="1"/>
        <end position="40"/>
    </location>
</feature>
<evidence type="ECO:0000313" key="6">
    <source>
        <dbReference type="EMBL" id="KAJ3052821.1"/>
    </source>
</evidence>
<dbReference type="GO" id="GO:0045719">
    <property type="term" value="P:negative regulation of glycogen biosynthetic process"/>
    <property type="evidence" value="ECO:0007669"/>
    <property type="project" value="TreeGrafter"/>
</dbReference>
<evidence type="ECO:0000256" key="4">
    <source>
        <dbReference type="SAM" id="MobiDB-lite"/>
    </source>
</evidence>
<evidence type="ECO:0000256" key="2">
    <source>
        <dbReference type="ARBA" id="ARBA00022840"/>
    </source>
</evidence>
<organism evidence="6 7">
    <name type="scientific">Rhizophlyctis rosea</name>
    <dbReference type="NCBI Taxonomy" id="64517"/>
    <lineage>
        <taxon>Eukaryota</taxon>
        <taxon>Fungi</taxon>
        <taxon>Fungi incertae sedis</taxon>
        <taxon>Chytridiomycota</taxon>
        <taxon>Chytridiomycota incertae sedis</taxon>
        <taxon>Chytridiomycetes</taxon>
        <taxon>Rhizophlyctidales</taxon>
        <taxon>Rhizophlyctidaceae</taxon>
        <taxon>Rhizophlyctis</taxon>
    </lineage>
</organism>
<dbReference type="GO" id="GO:0035556">
    <property type="term" value="P:intracellular signal transduction"/>
    <property type="evidence" value="ECO:0007669"/>
    <property type="project" value="TreeGrafter"/>
</dbReference>
<reference evidence="6" key="1">
    <citation type="submission" date="2020-05" db="EMBL/GenBank/DDBJ databases">
        <title>Phylogenomic resolution of chytrid fungi.</title>
        <authorList>
            <person name="Stajich J.E."/>
            <person name="Amses K."/>
            <person name="Simmons R."/>
            <person name="Seto K."/>
            <person name="Myers J."/>
            <person name="Bonds A."/>
            <person name="Quandt C.A."/>
            <person name="Barry K."/>
            <person name="Liu P."/>
            <person name="Grigoriev I."/>
            <person name="Longcore J.E."/>
            <person name="James T.Y."/>
        </authorList>
    </citation>
    <scope>NUCLEOTIDE SEQUENCE</scope>
    <source>
        <strain evidence="6">JEL0318</strain>
    </source>
</reference>
<dbReference type="Pfam" id="PF00069">
    <property type="entry name" value="Pkinase"/>
    <property type="match status" value="1"/>
</dbReference>
<feature type="compositionally biased region" description="Pro residues" evidence="4">
    <location>
        <begin position="8"/>
        <end position="29"/>
    </location>
</feature>
<keyword evidence="7" id="KW-1185">Reference proteome</keyword>
<evidence type="ECO:0000256" key="3">
    <source>
        <dbReference type="PROSITE-ProRule" id="PRU10141"/>
    </source>
</evidence>
<evidence type="ECO:0000313" key="7">
    <source>
        <dbReference type="Proteomes" id="UP001212841"/>
    </source>
</evidence>
<dbReference type="InterPro" id="IPR017441">
    <property type="entry name" value="Protein_kinase_ATP_BS"/>
</dbReference>
<accession>A0AAD5SGL9</accession>
<dbReference type="InterPro" id="IPR011009">
    <property type="entry name" value="Kinase-like_dom_sf"/>
</dbReference>
<dbReference type="FunFam" id="3.30.200.20:FF:000314">
    <property type="entry name" value="Serine/threonine protein kinase"/>
    <property type="match status" value="1"/>
</dbReference>
<dbReference type="PROSITE" id="PS00107">
    <property type="entry name" value="PROTEIN_KINASE_ATP"/>
    <property type="match status" value="1"/>
</dbReference>
<gene>
    <name evidence="6" type="ORF">HK097_005583</name>
</gene>
<evidence type="ECO:0000256" key="1">
    <source>
        <dbReference type="ARBA" id="ARBA00022741"/>
    </source>
</evidence>
<sequence>MIQNIRPTPQPEYPYLPPEEPQPSGPPTPEQESEEQHEPTHMELALADHTLSPRFTAEYELTEELGAGATGFVCSARRKTDGVTVAVKFMYKDRIPVTSWLRDRQLGTVPLEVFILKRLNHPSIVKFLGYYEDTKFFYLVMESHGTAWNLRKEQLATTNTTPP</sequence>
<dbReference type="GO" id="GO:0004674">
    <property type="term" value="F:protein serine/threonine kinase activity"/>
    <property type="evidence" value="ECO:0007669"/>
    <property type="project" value="TreeGrafter"/>
</dbReference>
<dbReference type="InterPro" id="IPR000719">
    <property type="entry name" value="Prot_kinase_dom"/>
</dbReference>
<proteinExistence type="predicted"/>
<dbReference type="GO" id="GO:0005524">
    <property type="term" value="F:ATP binding"/>
    <property type="evidence" value="ECO:0007669"/>
    <property type="project" value="UniProtKB-UniRule"/>
</dbReference>
<comment type="caution">
    <text evidence="6">The sequence shown here is derived from an EMBL/GenBank/DDBJ whole genome shotgun (WGS) entry which is preliminary data.</text>
</comment>
<keyword evidence="1 3" id="KW-0547">Nucleotide-binding</keyword>
<feature type="binding site" evidence="3">
    <location>
        <position position="88"/>
    </location>
    <ligand>
        <name>ATP</name>
        <dbReference type="ChEBI" id="CHEBI:30616"/>
    </ligand>
</feature>
<protein>
    <recommendedName>
        <fullName evidence="5">Protein kinase domain-containing protein</fullName>
    </recommendedName>
</protein>